<reference evidence="1" key="1">
    <citation type="submission" date="2022-03" db="EMBL/GenBank/DDBJ databases">
        <authorList>
            <person name="Martin H S."/>
        </authorList>
    </citation>
    <scope>NUCLEOTIDE SEQUENCE</scope>
</reference>
<dbReference type="EMBL" id="OW152839">
    <property type="protein sequence ID" value="CAH2060923.1"/>
    <property type="molecule type" value="Genomic_DNA"/>
</dbReference>
<keyword evidence="2" id="KW-1185">Reference proteome</keyword>
<evidence type="ECO:0000313" key="1">
    <source>
        <dbReference type="EMBL" id="CAH2060923.1"/>
    </source>
</evidence>
<sequence>MRRAVRDISVNWAASFYARSGAICDDVLGVSIFMADRGSPEPMLLDRDDRTLSKTSVHRCTVVDHSAANPLGMSNARMRETLKRRHVRDGLFNRSIREPFSEARLVKRWGGSVPSAALSLTGARVV</sequence>
<name>A0ABN8IKV7_9NEOP</name>
<gene>
    <name evidence="1" type="ORF">IPOD504_LOCUS11236</name>
</gene>
<dbReference type="Proteomes" id="UP000837857">
    <property type="component" value="Chromosome 27"/>
</dbReference>
<feature type="non-terminal residue" evidence="1">
    <location>
        <position position="126"/>
    </location>
</feature>
<protein>
    <submittedName>
        <fullName evidence="1">Uncharacterized protein</fullName>
    </submittedName>
</protein>
<accession>A0ABN8IKV7</accession>
<evidence type="ECO:0000313" key="2">
    <source>
        <dbReference type="Proteomes" id="UP000837857"/>
    </source>
</evidence>
<proteinExistence type="predicted"/>
<organism evidence="1 2">
    <name type="scientific">Iphiclides podalirius</name>
    <name type="common">scarce swallowtail</name>
    <dbReference type="NCBI Taxonomy" id="110791"/>
    <lineage>
        <taxon>Eukaryota</taxon>
        <taxon>Metazoa</taxon>
        <taxon>Ecdysozoa</taxon>
        <taxon>Arthropoda</taxon>
        <taxon>Hexapoda</taxon>
        <taxon>Insecta</taxon>
        <taxon>Pterygota</taxon>
        <taxon>Neoptera</taxon>
        <taxon>Endopterygota</taxon>
        <taxon>Lepidoptera</taxon>
        <taxon>Glossata</taxon>
        <taxon>Ditrysia</taxon>
        <taxon>Papilionoidea</taxon>
        <taxon>Papilionidae</taxon>
        <taxon>Papilioninae</taxon>
        <taxon>Iphiclides</taxon>
    </lineage>
</organism>